<dbReference type="PANTHER" id="PTHR33067">
    <property type="entry name" value="RNA-DIRECTED DNA POLYMERASE-RELATED"/>
    <property type="match status" value="1"/>
</dbReference>
<evidence type="ECO:0000313" key="1">
    <source>
        <dbReference type="EMBL" id="CAA2614532.1"/>
    </source>
</evidence>
<dbReference type="Proteomes" id="UP001189122">
    <property type="component" value="Unassembled WGS sequence"/>
</dbReference>
<dbReference type="InterPro" id="IPR021109">
    <property type="entry name" value="Peptidase_aspartic_dom_sf"/>
</dbReference>
<name>A0A7I8IBB2_SPIIN</name>
<keyword evidence="2" id="KW-1185">Reference proteome</keyword>
<evidence type="ECO:0000313" key="2">
    <source>
        <dbReference type="Proteomes" id="UP001189122"/>
    </source>
</evidence>
<proteinExistence type="predicted"/>
<dbReference type="EMBL" id="LR743588">
    <property type="protein sequence ID" value="CAA2614532.1"/>
    <property type="molecule type" value="Genomic_DNA"/>
</dbReference>
<dbReference type="Gene3D" id="2.40.70.10">
    <property type="entry name" value="Acid Proteases"/>
    <property type="match status" value="1"/>
</dbReference>
<sequence length="107" mass="12261">MMNEIDNLKRGQLDQGRGTGPICIDLLLADGSVRQPHGRLNDVLVRIQQCTFHVDFIMADMNVIENFSHSTIILGQLFLATVKAITDWEKRTIEFQGWRGESRIKYD</sequence>
<accession>A0A7I8IBB2</accession>
<organism evidence="1">
    <name type="scientific">Spirodela intermedia</name>
    <name type="common">Intermediate duckweed</name>
    <dbReference type="NCBI Taxonomy" id="51605"/>
    <lineage>
        <taxon>Eukaryota</taxon>
        <taxon>Viridiplantae</taxon>
        <taxon>Streptophyta</taxon>
        <taxon>Embryophyta</taxon>
        <taxon>Tracheophyta</taxon>
        <taxon>Spermatophyta</taxon>
        <taxon>Magnoliopsida</taxon>
        <taxon>Liliopsida</taxon>
        <taxon>Araceae</taxon>
        <taxon>Lemnoideae</taxon>
        <taxon>Spirodela</taxon>
    </lineage>
</organism>
<reference evidence="1 2" key="1">
    <citation type="submission" date="2019-12" db="EMBL/GenBank/DDBJ databases">
        <authorList>
            <person name="Scholz U."/>
            <person name="Mascher M."/>
            <person name="Fiebig A."/>
        </authorList>
    </citation>
    <scope>NUCLEOTIDE SEQUENCE</scope>
</reference>
<dbReference type="EMBL" id="CACRZD030000001">
    <property type="protein sequence ID" value="CAA6654322.1"/>
    <property type="molecule type" value="Genomic_DNA"/>
</dbReference>
<gene>
    <name evidence="1" type="ORF">SI7747_01000912</name>
</gene>
<protein>
    <submittedName>
        <fullName evidence="1">Uncharacterized protein</fullName>
    </submittedName>
</protein>
<dbReference type="AlphaFoldDB" id="A0A7I8IBB2"/>